<dbReference type="Proteomes" id="UP000467305">
    <property type="component" value="Unassembled WGS sequence"/>
</dbReference>
<reference evidence="1 2" key="1">
    <citation type="submission" date="2019-09" db="EMBL/GenBank/DDBJ databases">
        <authorList>
            <person name="Cao W.R."/>
        </authorList>
    </citation>
    <scope>NUCLEOTIDE SEQUENCE [LARGE SCALE GENOMIC DNA]</scope>
    <source>
        <strain evidence="2">a4</strain>
    </source>
</reference>
<organism evidence="1 2">
    <name type="scientific">Tenacibaculum aiptasiae</name>
    <dbReference type="NCBI Taxonomy" id="426481"/>
    <lineage>
        <taxon>Bacteria</taxon>
        <taxon>Pseudomonadati</taxon>
        <taxon>Bacteroidota</taxon>
        <taxon>Flavobacteriia</taxon>
        <taxon>Flavobacteriales</taxon>
        <taxon>Flavobacteriaceae</taxon>
        <taxon>Tenacibaculum</taxon>
    </lineage>
</organism>
<evidence type="ECO:0008006" key="3">
    <source>
        <dbReference type="Google" id="ProtNLM"/>
    </source>
</evidence>
<dbReference type="OrthoDB" id="1158968at2"/>
<dbReference type="AlphaFoldDB" id="A0A7J5A9Z6"/>
<dbReference type="EMBL" id="WAAU01000029">
    <property type="protein sequence ID" value="KAB1154258.1"/>
    <property type="molecule type" value="Genomic_DNA"/>
</dbReference>
<name>A0A7J5A9Z6_9FLAO</name>
<evidence type="ECO:0000313" key="2">
    <source>
        <dbReference type="Proteomes" id="UP000467305"/>
    </source>
</evidence>
<accession>A0A7J5A9Z6</accession>
<comment type="caution">
    <text evidence="1">The sequence shown here is derived from an EMBL/GenBank/DDBJ whole genome shotgun (WGS) entry which is preliminary data.</text>
</comment>
<proteinExistence type="predicted"/>
<keyword evidence="2" id="KW-1185">Reference proteome</keyword>
<protein>
    <recommendedName>
        <fullName evidence="3">DUF2268 domain-containing protein</fullName>
    </recommendedName>
</protein>
<dbReference type="PROSITE" id="PS51257">
    <property type="entry name" value="PROKAR_LIPOPROTEIN"/>
    <property type="match status" value="1"/>
</dbReference>
<dbReference type="RefSeq" id="WP_150900892.1">
    <property type="nucleotide sequence ID" value="NZ_WAAU01000029.1"/>
</dbReference>
<sequence>MKNLSISLFTLSTIVLMSCNSTPKKEKNAVKEETTDSRTVQIKLGITGNKISKEWKEALRNRKSSKVLDSLSKVEKELTNEEQDWITLIESKANKWNAIRDSIKVPFENIKLNDTVTVLLGYQGGDDAFTPNVKTICLDVNTLQREYGSAKKPINDNRIDRIFAHEFTHLLHKEWATKNNLSINTFKDQILWECTLEGFGMYRSMSSKWFPKGDSLSATSKKTFDNLYPIFAEKIIKVLGQPNLTEEEQNEIHANLSRGPMKRKWGALPVAVWLAAEAKGNDKNLIKWVNKGPDAIVLLAEKYLTGESKVAFDKFLKNNKDSQ</sequence>
<gene>
    <name evidence="1" type="ORF">F7018_14910</name>
</gene>
<evidence type="ECO:0000313" key="1">
    <source>
        <dbReference type="EMBL" id="KAB1154258.1"/>
    </source>
</evidence>